<evidence type="ECO:0000313" key="1">
    <source>
        <dbReference type="EMBL" id="MPN56283.1"/>
    </source>
</evidence>
<name>A0A645J9U2_9ZZZZ</name>
<organism evidence="1">
    <name type="scientific">bioreactor metagenome</name>
    <dbReference type="NCBI Taxonomy" id="1076179"/>
    <lineage>
        <taxon>unclassified sequences</taxon>
        <taxon>metagenomes</taxon>
        <taxon>ecological metagenomes</taxon>
    </lineage>
</organism>
<accession>A0A645J9U2</accession>
<dbReference type="AlphaFoldDB" id="A0A645J9U2"/>
<proteinExistence type="predicted"/>
<protein>
    <submittedName>
        <fullName evidence="1">Uncharacterized protein</fullName>
    </submittedName>
</protein>
<dbReference type="EMBL" id="VSSQ01126457">
    <property type="protein sequence ID" value="MPN56283.1"/>
    <property type="molecule type" value="Genomic_DNA"/>
</dbReference>
<reference evidence="1" key="1">
    <citation type="submission" date="2019-08" db="EMBL/GenBank/DDBJ databases">
        <authorList>
            <person name="Kucharzyk K."/>
            <person name="Murdoch R.W."/>
            <person name="Higgins S."/>
            <person name="Loffler F."/>
        </authorList>
    </citation>
    <scope>NUCLEOTIDE SEQUENCE</scope>
</reference>
<sequence>MLDEYGNILLDTPFGIGLLDDRDLAGFLSACRDRDGNPADENLLADLMQGKEGRVFWKGILIQPVRSDSVAARYAFNPDPKP</sequence>
<gene>
    <name evidence="1" type="ORF">SDC9_203969</name>
</gene>
<comment type="caution">
    <text evidence="1">The sequence shown here is derived from an EMBL/GenBank/DDBJ whole genome shotgun (WGS) entry which is preliminary data.</text>
</comment>